<proteinExistence type="predicted"/>
<feature type="compositionally biased region" description="Acidic residues" evidence="1">
    <location>
        <begin position="195"/>
        <end position="210"/>
    </location>
</feature>
<dbReference type="GO" id="GO:0031297">
    <property type="term" value="P:replication fork processing"/>
    <property type="evidence" value="ECO:0007669"/>
    <property type="project" value="InterPro"/>
</dbReference>
<dbReference type="OrthoDB" id="2386201at2759"/>
<comment type="caution">
    <text evidence="2">The sequence shown here is derived from an EMBL/GenBank/DDBJ whole genome shotgun (WGS) entry which is preliminary data.</text>
</comment>
<reference evidence="2" key="1">
    <citation type="journal article" date="2020" name="Stud. Mycol.">
        <title>101 Dothideomycetes genomes: a test case for predicting lifestyles and emergence of pathogens.</title>
        <authorList>
            <person name="Haridas S."/>
            <person name="Albert R."/>
            <person name="Binder M."/>
            <person name="Bloem J."/>
            <person name="Labutti K."/>
            <person name="Salamov A."/>
            <person name="Andreopoulos B."/>
            <person name="Baker S."/>
            <person name="Barry K."/>
            <person name="Bills G."/>
            <person name="Bluhm B."/>
            <person name="Cannon C."/>
            <person name="Castanera R."/>
            <person name="Culley D."/>
            <person name="Daum C."/>
            <person name="Ezra D."/>
            <person name="Gonzalez J."/>
            <person name="Henrissat B."/>
            <person name="Kuo A."/>
            <person name="Liang C."/>
            <person name="Lipzen A."/>
            <person name="Lutzoni F."/>
            <person name="Magnuson J."/>
            <person name="Mondo S."/>
            <person name="Nolan M."/>
            <person name="Ohm R."/>
            <person name="Pangilinan J."/>
            <person name="Park H.-J."/>
            <person name="Ramirez L."/>
            <person name="Alfaro M."/>
            <person name="Sun H."/>
            <person name="Tritt A."/>
            <person name="Yoshinaga Y."/>
            <person name="Zwiers L.-H."/>
            <person name="Turgeon B."/>
            <person name="Goodwin S."/>
            <person name="Spatafora J."/>
            <person name="Crous P."/>
            <person name="Grigoriev I."/>
        </authorList>
    </citation>
    <scope>NUCLEOTIDE SEQUENCE</scope>
    <source>
        <strain evidence="2">CBS 133067</strain>
    </source>
</reference>
<sequence length="782" mass="88852">MLAKSLISMRETYTDKKIQGIAWRFVPNHGRTYPKDQAIREEDLIALRNHHDLLLSTAEPVATLEPFAAWFREIVEQTISQFRLARSEAETQLENSKVRGDRSLTANFVHSIVDRNQRQVLATLSDVIIGLRSAIKSASSVSTATLLLQESNFSLVFSLLDEGNTRVNEVIIEVLAVVREYVQRCRDQEASSTESNEESQDYGDWPDSEEFGMVPPAKPELPSMDFVFAPLDQLLSNCFGAEKAPDDKMLWPLVETWTKTAGALVGCGQRDWNSYLDSHGAHSWSRLRDTEQMRKYLPFYHTTILELDPLVLQDHQQTFISTWLLSLAERESMLKFQHNMTAALLNTGVPYLLQNLPFSINQSGKYDISLSDLRERRLSLISCILSNMRDAHELTISLREKNELRALFTRLLKQFMAAMKNNYLELKHGDTIRGSYVTFVQRVVEFLQQYTAEICSIDKFFTDSTAFPLPATDPTYVVGKLKGYALKLKDIKTQKSLAMFIQNVSERAAMDNQHPYLVGQLCTAMVAFRQYGDDERPTLVSVLMRGIFPAYLQYCMSTTCGWIPAVPILQASATMFQDLLYQFDLNDQRAISSAAVTISDFLATARQATELLVNHSGLLEQPHILYVLAFIIQAATATLPAVDYIQRAIGLAHDALHTIQFLKQFCEFVGTILSGNPDIVAPNLFGVDTVALDPRFEDVREFSRRQLHEALNSSWKQEGERFFVGRNSTRREVHIDVRTADGERDRVVHAINEFNRLLEVLPALRKQDSRRRKHCGFGKLVV</sequence>
<accession>A0A9P4IAE5</accession>
<dbReference type="Proteomes" id="UP000799772">
    <property type="component" value="Unassembled WGS sequence"/>
</dbReference>
<dbReference type="GO" id="GO:0005634">
    <property type="term" value="C:nucleus"/>
    <property type="evidence" value="ECO:0007669"/>
    <property type="project" value="InterPro"/>
</dbReference>
<feature type="region of interest" description="Disordered" evidence="1">
    <location>
        <begin position="187"/>
        <end position="210"/>
    </location>
</feature>
<name>A0A9P4IAE5_9PEZI</name>
<organism evidence="2 3">
    <name type="scientific">Rhizodiscina lignyota</name>
    <dbReference type="NCBI Taxonomy" id="1504668"/>
    <lineage>
        <taxon>Eukaryota</taxon>
        <taxon>Fungi</taxon>
        <taxon>Dikarya</taxon>
        <taxon>Ascomycota</taxon>
        <taxon>Pezizomycotina</taxon>
        <taxon>Dothideomycetes</taxon>
        <taxon>Pleosporomycetidae</taxon>
        <taxon>Aulographales</taxon>
        <taxon>Rhizodiscinaceae</taxon>
        <taxon>Rhizodiscina</taxon>
    </lineage>
</organism>
<keyword evidence="3" id="KW-1185">Reference proteome</keyword>
<evidence type="ECO:0000256" key="1">
    <source>
        <dbReference type="SAM" id="MobiDB-lite"/>
    </source>
</evidence>
<dbReference type="Pfam" id="PF09462">
    <property type="entry name" value="Mus7"/>
    <property type="match status" value="2"/>
</dbReference>
<gene>
    <name evidence="2" type="ORF">NA57DRAFT_42827</name>
</gene>
<protein>
    <submittedName>
        <fullName evidence="2">Uncharacterized protein</fullName>
    </submittedName>
</protein>
<dbReference type="GO" id="GO:0000724">
    <property type="term" value="P:double-strand break repair via homologous recombination"/>
    <property type="evidence" value="ECO:0007669"/>
    <property type="project" value="TreeGrafter"/>
</dbReference>
<evidence type="ECO:0000313" key="3">
    <source>
        <dbReference type="Proteomes" id="UP000799772"/>
    </source>
</evidence>
<dbReference type="EMBL" id="ML978129">
    <property type="protein sequence ID" value="KAF2096423.1"/>
    <property type="molecule type" value="Genomic_DNA"/>
</dbReference>
<dbReference type="AlphaFoldDB" id="A0A9P4IAE5"/>
<dbReference type="GO" id="GO:0035361">
    <property type="term" value="C:Cul8-RING ubiquitin ligase complex"/>
    <property type="evidence" value="ECO:0007669"/>
    <property type="project" value="TreeGrafter"/>
</dbReference>
<dbReference type="PANTHER" id="PTHR28122:SF1">
    <property type="entry name" value="E3 UBIQUITIN-PROTEIN LIGASE SUBSTRATE RECEPTOR MMS22"/>
    <property type="match status" value="1"/>
</dbReference>
<dbReference type="PANTHER" id="PTHR28122">
    <property type="entry name" value="E3 UBIQUITIN-PROTEIN LIGASE SUBSTRATE RECEPTOR MMS22"/>
    <property type="match status" value="1"/>
</dbReference>
<dbReference type="InterPro" id="IPR019021">
    <property type="entry name" value="Mms22"/>
</dbReference>
<evidence type="ECO:0000313" key="2">
    <source>
        <dbReference type="EMBL" id="KAF2096423.1"/>
    </source>
</evidence>